<gene>
    <name evidence="2" type="ORF">OLUC0939_LOCUS6792</name>
</gene>
<organism evidence="2">
    <name type="scientific">Ostreococcus sp. 'lucimarinus'</name>
    <dbReference type="NCBI Taxonomy" id="242159"/>
    <lineage>
        <taxon>Eukaryota</taxon>
        <taxon>Viridiplantae</taxon>
        <taxon>Chlorophyta</taxon>
        <taxon>Mamiellophyceae</taxon>
        <taxon>Mamiellales</taxon>
        <taxon>Bathycoccaceae</taxon>
        <taxon>Ostreococcus</taxon>
    </lineage>
</organism>
<dbReference type="EMBL" id="HBDX01007889">
    <property type="protein sequence ID" value="CAD8226051.1"/>
    <property type="molecule type" value="Transcribed_RNA"/>
</dbReference>
<accession>A0A7R9T5V3</accession>
<dbReference type="AlphaFoldDB" id="A0A7R9T5V3"/>
<evidence type="ECO:0000313" key="2">
    <source>
        <dbReference type="EMBL" id="CAD8226051.1"/>
    </source>
</evidence>
<protein>
    <submittedName>
        <fullName evidence="2">Uncharacterized protein</fullName>
    </submittedName>
</protein>
<proteinExistence type="predicted"/>
<name>A0A7R9T5V3_9CHLO</name>
<evidence type="ECO:0000256" key="1">
    <source>
        <dbReference type="SAM" id="MobiDB-lite"/>
    </source>
</evidence>
<reference evidence="2" key="1">
    <citation type="submission" date="2021-01" db="EMBL/GenBank/DDBJ databases">
        <authorList>
            <person name="Corre E."/>
            <person name="Pelletier E."/>
            <person name="Niang G."/>
            <person name="Scheremetjew M."/>
            <person name="Finn R."/>
            <person name="Kale V."/>
            <person name="Holt S."/>
            <person name="Cochrane G."/>
            <person name="Meng A."/>
            <person name="Brown T."/>
            <person name="Cohen L."/>
        </authorList>
    </citation>
    <scope>NUCLEOTIDE SEQUENCE</scope>
    <source>
        <strain evidence="2">Clade-A-BCC118000</strain>
    </source>
</reference>
<feature type="region of interest" description="Disordered" evidence="1">
    <location>
        <begin position="1"/>
        <end position="69"/>
    </location>
</feature>
<sequence length="125" mass="13781">MAPNVREQVRDANARAPGTTRRRPRERRPQNGATGDGAVEYSQRATVAEGVGGRASRASRALKRDKNAREGCARGRREWGRFARDGGRRAREDGERRAARRANDSRALTDGFTRCTRAGSVVFGL</sequence>